<protein>
    <submittedName>
        <fullName evidence="1">Uncharacterized protein</fullName>
    </submittedName>
</protein>
<name>A0A1X0NIU5_9TRYP</name>
<reference evidence="1 2" key="1">
    <citation type="submission" date="2017-03" db="EMBL/GenBank/DDBJ databases">
        <title>An alternative strategy for trypanosome survival in the mammalian bloodstream revealed through genome and transcriptome analysis of the ubiquitous bovine parasite Trypanosoma (Megatrypanum) theileri.</title>
        <authorList>
            <person name="Kelly S."/>
            <person name="Ivens A."/>
            <person name="Mott A."/>
            <person name="O'Neill E."/>
            <person name="Emms D."/>
            <person name="Macleod O."/>
            <person name="Voorheis P."/>
            <person name="Matthews J."/>
            <person name="Matthews K."/>
            <person name="Carrington M."/>
        </authorList>
    </citation>
    <scope>NUCLEOTIDE SEQUENCE [LARGE SCALE GENOMIC DNA]</scope>
    <source>
        <strain evidence="1">Edinburgh</strain>
    </source>
</reference>
<dbReference type="VEuPathDB" id="TriTrypDB:TM35_000431250"/>
<sequence>MVVERVSIDNKVELTLHQREMGVPSFINQNFFSSFRLLGMYKECLTLDNNIVKKKKDLHDVICTFYKIIFLCFLRFTSSLDLFTSRSLCSAGGLHLYEVQL</sequence>
<dbReference type="Proteomes" id="UP000192257">
    <property type="component" value="Unassembled WGS sequence"/>
</dbReference>
<dbReference type="GeneID" id="39989804"/>
<proteinExistence type="predicted"/>
<evidence type="ECO:0000313" key="1">
    <source>
        <dbReference type="EMBL" id="ORC84557.1"/>
    </source>
</evidence>
<comment type="caution">
    <text evidence="1">The sequence shown here is derived from an EMBL/GenBank/DDBJ whole genome shotgun (WGS) entry which is preliminary data.</text>
</comment>
<organism evidence="1 2">
    <name type="scientific">Trypanosoma theileri</name>
    <dbReference type="NCBI Taxonomy" id="67003"/>
    <lineage>
        <taxon>Eukaryota</taxon>
        <taxon>Discoba</taxon>
        <taxon>Euglenozoa</taxon>
        <taxon>Kinetoplastea</taxon>
        <taxon>Metakinetoplastina</taxon>
        <taxon>Trypanosomatida</taxon>
        <taxon>Trypanosomatidae</taxon>
        <taxon>Trypanosoma</taxon>
    </lineage>
</organism>
<dbReference type="EMBL" id="NBCO01000043">
    <property type="protein sequence ID" value="ORC84557.1"/>
    <property type="molecule type" value="Genomic_DNA"/>
</dbReference>
<gene>
    <name evidence="1" type="ORF">TM35_000431250</name>
</gene>
<keyword evidence="2" id="KW-1185">Reference proteome</keyword>
<accession>A0A1X0NIU5</accession>
<evidence type="ECO:0000313" key="2">
    <source>
        <dbReference type="Proteomes" id="UP000192257"/>
    </source>
</evidence>
<dbReference type="AlphaFoldDB" id="A0A1X0NIU5"/>
<dbReference type="RefSeq" id="XP_028878623.1">
    <property type="nucleotide sequence ID" value="XM_029030024.1"/>
</dbReference>